<accession>A0A0D7AF43</accession>
<evidence type="ECO:0000256" key="2">
    <source>
        <dbReference type="SAM" id="Phobius"/>
    </source>
</evidence>
<protein>
    <recommendedName>
        <fullName evidence="5">Integral membrane protein</fullName>
    </recommendedName>
</protein>
<feature type="transmembrane region" description="Helical" evidence="2">
    <location>
        <begin position="251"/>
        <end position="273"/>
    </location>
</feature>
<gene>
    <name evidence="3" type="ORF">FISHEDRAFT_65014</name>
</gene>
<keyword evidence="4" id="KW-1185">Reference proteome</keyword>
<evidence type="ECO:0008006" key="5">
    <source>
        <dbReference type="Google" id="ProtNLM"/>
    </source>
</evidence>
<evidence type="ECO:0000313" key="4">
    <source>
        <dbReference type="Proteomes" id="UP000054144"/>
    </source>
</evidence>
<keyword evidence="2" id="KW-0472">Membrane</keyword>
<evidence type="ECO:0000313" key="3">
    <source>
        <dbReference type="EMBL" id="KIY50007.1"/>
    </source>
</evidence>
<keyword evidence="2" id="KW-1133">Transmembrane helix</keyword>
<organism evidence="3 4">
    <name type="scientific">Fistulina hepatica ATCC 64428</name>
    <dbReference type="NCBI Taxonomy" id="1128425"/>
    <lineage>
        <taxon>Eukaryota</taxon>
        <taxon>Fungi</taxon>
        <taxon>Dikarya</taxon>
        <taxon>Basidiomycota</taxon>
        <taxon>Agaricomycotina</taxon>
        <taxon>Agaricomycetes</taxon>
        <taxon>Agaricomycetidae</taxon>
        <taxon>Agaricales</taxon>
        <taxon>Fistulinaceae</taxon>
        <taxon>Fistulina</taxon>
    </lineage>
</organism>
<proteinExistence type="predicted"/>
<keyword evidence="2" id="KW-0812">Transmembrane</keyword>
<feature type="transmembrane region" description="Helical" evidence="2">
    <location>
        <begin position="136"/>
        <end position="156"/>
    </location>
</feature>
<dbReference type="EMBL" id="KN881694">
    <property type="protein sequence ID" value="KIY50007.1"/>
    <property type="molecule type" value="Genomic_DNA"/>
</dbReference>
<name>A0A0D7AF43_9AGAR</name>
<feature type="region of interest" description="Disordered" evidence="1">
    <location>
        <begin position="51"/>
        <end position="78"/>
    </location>
</feature>
<dbReference type="Proteomes" id="UP000054144">
    <property type="component" value="Unassembled WGS sequence"/>
</dbReference>
<feature type="transmembrane region" description="Helical" evidence="2">
    <location>
        <begin position="212"/>
        <end position="239"/>
    </location>
</feature>
<sequence>MSTKARWHHQLHPLVSKSSERNGLPDFLRHRIHPTHATLYYLKDHPDAGPDGKELRWSSRSHRKNRLKSTSPKSGKRRRAGQWFQGLLHMARIEYWNISWWVATMFTWGSVVWVINGFIVFLPLVNKNIAPSSAGAGWSAWVGAAIFELGSILGVLEAWNRTDVADFGWAVEHAWEELEGKSMEADSAKTTDHRPPHKWIWFSTDGKYFHELGFLAAFVQFWAATIFWICGYTGLPGILDAIGTRTGLLDGVFWTPQVVGGSGFIISSLLIMIEVQARWYIPAPAALGWHVGMWNFIGAVGFTLCGAFGYAAATKSGANYQSCLSTFWGGWAFLIGSVIQWYEAVNSIQ</sequence>
<reference evidence="3 4" key="1">
    <citation type="journal article" date="2015" name="Fungal Genet. Biol.">
        <title>Evolution of novel wood decay mechanisms in Agaricales revealed by the genome sequences of Fistulina hepatica and Cylindrobasidium torrendii.</title>
        <authorList>
            <person name="Floudas D."/>
            <person name="Held B.W."/>
            <person name="Riley R."/>
            <person name="Nagy L.G."/>
            <person name="Koehler G."/>
            <person name="Ransdell A.S."/>
            <person name="Younus H."/>
            <person name="Chow J."/>
            <person name="Chiniquy J."/>
            <person name="Lipzen A."/>
            <person name="Tritt A."/>
            <person name="Sun H."/>
            <person name="Haridas S."/>
            <person name="LaButti K."/>
            <person name="Ohm R.A."/>
            <person name="Kues U."/>
            <person name="Blanchette R.A."/>
            <person name="Grigoriev I.V."/>
            <person name="Minto R.E."/>
            <person name="Hibbett D.S."/>
        </authorList>
    </citation>
    <scope>NUCLEOTIDE SEQUENCE [LARGE SCALE GENOMIC DNA]</scope>
    <source>
        <strain evidence="3 4">ATCC 64428</strain>
    </source>
</reference>
<feature type="transmembrane region" description="Helical" evidence="2">
    <location>
        <begin position="324"/>
        <end position="342"/>
    </location>
</feature>
<evidence type="ECO:0000256" key="1">
    <source>
        <dbReference type="SAM" id="MobiDB-lite"/>
    </source>
</evidence>
<feature type="transmembrane region" description="Helical" evidence="2">
    <location>
        <begin position="98"/>
        <end position="124"/>
    </location>
</feature>
<dbReference type="OrthoDB" id="2603at2759"/>
<dbReference type="AlphaFoldDB" id="A0A0D7AF43"/>
<feature type="transmembrane region" description="Helical" evidence="2">
    <location>
        <begin position="293"/>
        <end position="312"/>
    </location>
</feature>